<dbReference type="AlphaFoldDB" id="A0A2J6SEQ4"/>
<dbReference type="PANTHER" id="PTHR23072">
    <property type="entry name" value="PHOSPHATIDYLINOSITOL GLYCAN-RELATED"/>
    <property type="match status" value="1"/>
</dbReference>
<reference evidence="15 16" key="1">
    <citation type="submission" date="2016-04" db="EMBL/GenBank/DDBJ databases">
        <title>A degradative enzymes factory behind the ericoid mycorrhizal symbiosis.</title>
        <authorList>
            <consortium name="DOE Joint Genome Institute"/>
            <person name="Martino E."/>
            <person name="Morin E."/>
            <person name="Grelet G."/>
            <person name="Kuo A."/>
            <person name="Kohler A."/>
            <person name="Daghino S."/>
            <person name="Barry K."/>
            <person name="Choi C."/>
            <person name="Cichocki N."/>
            <person name="Clum A."/>
            <person name="Copeland A."/>
            <person name="Hainaut M."/>
            <person name="Haridas S."/>
            <person name="Labutti K."/>
            <person name="Lindquist E."/>
            <person name="Lipzen A."/>
            <person name="Khouja H.-R."/>
            <person name="Murat C."/>
            <person name="Ohm R."/>
            <person name="Olson A."/>
            <person name="Spatafora J."/>
            <person name="Veneault-Fourrey C."/>
            <person name="Henrissat B."/>
            <person name="Grigoriev I."/>
            <person name="Martin F."/>
            <person name="Perotto S."/>
        </authorList>
    </citation>
    <scope>NUCLEOTIDE SEQUENCE [LARGE SCALE GENOMIC DNA]</scope>
    <source>
        <strain evidence="15 16">E</strain>
    </source>
</reference>
<gene>
    <name evidence="15" type="ORF">K444DRAFT_648934</name>
</gene>
<comment type="subcellular location">
    <subcellularLocation>
        <location evidence="1 13">Endoplasmic reticulum membrane</location>
        <topology evidence="1 13">Multi-pass membrane protein</topology>
    </subcellularLocation>
</comment>
<comment type="function">
    <text evidence="12 13">Ethanolamine phosphate transferase involved in glycosylphosphatidylinositol-anchor biosynthesis. Transfers ethanolamine phosphate to the GPI second mannose.</text>
</comment>
<feature type="domain" description="GPI ethanolamine phosphate transferase 2 C-terminal" evidence="14">
    <location>
        <begin position="437"/>
        <end position="859"/>
    </location>
</feature>
<evidence type="ECO:0000256" key="2">
    <source>
        <dbReference type="ARBA" id="ARBA00004687"/>
    </source>
</evidence>
<keyword evidence="5 13" id="KW-0337">GPI-anchor biosynthesis</keyword>
<evidence type="ECO:0000256" key="5">
    <source>
        <dbReference type="ARBA" id="ARBA00022502"/>
    </source>
</evidence>
<organism evidence="15 16">
    <name type="scientific">Hyaloscypha bicolor E</name>
    <dbReference type="NCBI Taxonomy" id="1095630"/>
    <lineage>
        <taxon>Eukaryota</taxon>
        <taxon>Fungi</taxon>
        <taxon>Dikarya</taxon>
        <taxon>Ascomycota</taxon>
        <taxon>Pezizomycotina</taxon>
        <taxon>Leotiomycetes</taxon>
        <taxon>Helotiales</taxon>
        <taxon>Hyaloscyphaceae</taxon>
        <taxon>Hyaloscypha</taxon>
        <taxon>Hyaloscypha bicolor</taxon>
    </lineage>
</organism>
<dbReference type="Pfam" id="PF01663">
    <property type="entry name" value="Phosphodiest"/>
    <property type="match status" value="1"/>
</dbReference>
<evidence type="ECO:0000256" key="9">
    <source>
        <dbReference type="ARBA" id="ARBA00022989"/>
    </source>
</evidence>
<dbReference type="GeneID" id="36593598"/>
<dbReference type="InterPro" id="IPR039527">
    <property type="entry name" value="PIGG/GPI7"/>
</dbReference>
<dbReference type="GO" id="GO:0005789">
    <property type="term" value="C:endoplasmic reticulum membrane"/>
    <property type="evidence" value="ECO:0007669"/>
    <property type="project" value="UniProtKB-SubCell"/>
</dbReference>
<dbReference type="EMBL" id="KZ613921">
    <property type="protein sequence ID" value="PMD49247.1"/>
    <property type="molecule type" value="Genomic_DNA"/>
</dbReference>
<evidence type="ECO:0000313" key="15">
    <source>
        <dbReference type="EMBL" id="PMD49247.1"/>
    </source>
</evidence>
<evidence type="ECO:0000256" key="6">
    <source>
        <dbReference type="ARBA" id="ARBA00022679"/>
    </source>
</evidence>
<dbReference type="Proteomes" id="UP000235371">
    <property type="component" value="Unassembled WGS sequence"/>
</dbReference>
<dbReference type="Pfam" id="PF19316">
    <property type="entry name" value="PIGO_PIGG"/>
    <property type="match status" value="1"/>
</dbReference>
<evidence type="ECO:0000256" key="1">
    <source>
        <dbReference type="ARBA" id="ARBA00004477"/>
    </source>
</evidence>
<dbReference type="UniPathway" id="UPA00196"/>
<feature type="transmembrane region" description="Helical" evidence="13">
    <location>
        <begin position="797"/>
        <end position="820"/>
    </location>
</feature>
<feature type="transmembrane region" description="Helical" evidence="13">
    <location>
        <begin position="500"/>
        <end position="515"/>
    </location>
</feature>
<evidence type="ECO:0000256" key="7">
    <source>
        <dbReference type="ARBA" id="ARBA00022692"/>
    </source>
</evidence>
<evidence type="ECO:0000259" key="14">
    <source>
        <dbReference type="Pfam" id="PF19316"/>
    </source>
</evidence>
<feature type="transmembrane region" description="Helical" evidence="13">
    <location>
        <begin position="7"/>
        <end position="29"/>
    </location>
</feature>
<feature type="transmembrane region" description="Helical" evidence="13">
    <location>
        <begin position="450"/>
        <end position="468"/>
    </location>
</feature>
<proteinExistence type="inferred from homology"/>
<keyword evidence="11" id="KW-0325">Glycoprotein</keyword>
<accession>A0A2J6SEQ4</accession>
<feature type="transmembrane region" description="Helical" evidence="13">
    <location>
        <begin position="832"/>
        <end position="856"/>
    </location>
</feature>
<feature type="transmembrane region" description="Helical" evidence="13">
    <location>
        <begin position="638"/>
        <end position="659"/>
    </location>
</feature>
<dbReference type="InterPro" id="IPR037674">
    <property type="entry name" value="PIG-G_N"/>
</dbReference>
<dbReference type="FunFam" id="3.40.720.10:FF:000045">
    <property type="entry name" value="GPI ethanolamine phosphate transferase 2"/>
    <property type="match status" value="1"/>
</dbReference>
<evidence type="ECO:0000256" key="13">
    <source>
        <dbReference type="RuleBase" id="RU367106"/>
    </source>
</evidence>
<evidence type="ECO:0000256" key="11">
    <source>
        <dbReference type="ARBA" id="ARBA00023180"/>
    </source>
</evidence>
<dbReference type="GO" id="GO:0006506">
    <property type="term" value="P:GPI anchor biosynthetic process"/>
    <property type="evidence" value="ECO:0007669"/>
    <property type="project" value="UniProtKB-UniPathway"/>
</dbReference>
<keyword evidence="16" id="KW-1185">Reference proteome</keyword>
<sequence>MAFRNHILSLLAANVLIPIAILVFARGFFPYKPFLSGLAKYETLSWGAPPEAPFDKVVFMVVDALRSDFVYLRDSGFAFTQSLISDGSAIPFTAHATSPTITMPRIKAITTGSIPSFLDVILNFSESDTTSTLASQDTWLAQMKDKWKSKWAHKLIMYGDDTWLKLFPGTFHRSDGTSSFFVSDFTEVDNNVTRYVPEELNNDDWNTVVLHYLGLDHIGHKAGPRSPNMIPKQREMDGIIKQIYEAIETKQKLKSTLLVLLGDHGMNDAGNHGGSAPGETSPALVFISPKLKTITSGDHKAPPPFKEDFQYYSTVEQSDIAPTLAGLLGFPVPQNNLGAFIPKFLEFWPKKNDRIQLLMRNARQMLKVVSATFPEFNKVGAGDNCEDFLGSINKLACGWRKIVGIVADAEELEDVEPLLRSMSKWLKQAQELMSGTASNYDTLKLAQGQALGLAALILATVAAGPTIYVSVKTCYPIILIGLLYGIMMFASSYVEEEQHFWYWTSTAWVALLWIISSRKQRLTPRLLAMSSLIVLISMRLARRWNQTGQKFAGEPDIARTFFSSHRLTLWTLVALTYLWNIQSLATKGFSRFPQLAAGAIATTLATASITFKLAFTNEDSPELLAGPAKSMAATDSEFGLSLVTRARIVFMAIGLSLLYTLSSFGHTKRPNPIMHTIHDLLTLFLITQSRATNIPLFLLMEIQFYTLNDLGLGLVELTTTSLLLQYTSFFAFGGSNAISSIDLSSAYNGVSGYNVLAVGILTFVSNWAGPIFWASATNLMLLRLRRKGGKDLLLPHLALLTMFVAGSLFFVMAACTLLRTHLFIWTVFSPKYLYSMVWSLGQHLAINISFGSLLYWMGTKNL</sequence>
<feature type="transmembrane region" description="Helical" evidence="13">
    <location>
        <begin position="753"/>
        <end position="776"/>
    </location>
</feature>
<keyword evidence="7 13" id="KW-0812">Transmembrane</keyword>
<evidence type="ECO:0000256" key="4">
    <source>
        <dbReference type="ARBA" id="ARBA00020830"/>
    </source>
</evidence>
<dbReference type="RefSeq" id="XP_024726151.1">
    <property type="nucleotide sequence ID" value="XM_024885521.1"/>
</dbReference>
<protein>
    <recommendedName>
        <fullName evidence="4 13">GPI ethanolamine phosphate transferase 2</fullName>
    </recommendedName>
</protein>
<dbReference type="CDD" id="cd16024">
    <property type="entry name" value="GPI_EPT_2"/>
    <property type="match status" value="1"/>
</dbReference>
<dbReference type="PANTHER" id="PTHR23072:SF0">
    <property type="entry name" value="GPI ETHANOLAMINE PHOSPHATE TRANSFERASE 2"/>
    <property type="match status" value="1"/>
</dbReference>
<dbReference type="InterPro" id="IPR045687">
    <property type="entry name" value="PIGG/GPI7_C"/>
</dbReference>
<feature type="transmembrane region" description="Helical" evidence="13">
    <location>
        <begin position="592"/>
        <end position="615"/>
    </location>
</feature>
<evidence type="ECO:0000256" key="8">
    <source>
        <dbReference type="ARBA" id="ARBA00022824"/>
    </source>
</evidence>
<dbReference type="InParanoid" id="A0A2J6SEQ4"/>
<name>A0A2J6SEQ4_9HELO</name>
<evidence type="ECO:0000313" key="16">
    <source>
        <dbReference type="Proteomes" id="UP000235371"/>
    </source>
</evidence>
<dbReference type="FunCoup" id="A0A2J6SEQ4">
    <property type="interactions" value="493"/>
</dbReference>
<keyword evidence="9 13" id="KW-1133">Transmembrane helix</keyword>
<evidence type="ECO:0000256" key="10">
    <source>
        <dbReference type="ARBA" id="ARBA00023136"/>
    </source>
</evidence>
<dbReference type="OrthoDB" id="272139at2759"/>
<comment type="pathway">
    <text evidence="2 13">Glycolipid biosynthesis; glycosylphosphatidylinositol-anchor biosynthesis.</text>
</comment>
<feature type="transmembrane region" description="Helical" evidence="13">
    <location>
        <begin position="475"/>
        <end position="494"/>
    </location>
</feature>
<dbReference type="InterPro" id="IPR002591">
    <property type="entry name" value="Phosphodiest/P_Trfase"/>
</dbReference>
<evidence type="ECO:0000256" key="12">
    <source>
        <dbReference type="ARBA" id="ARBA00056729"/>
    </source>
</evidence>
<comment type="similarity">
    <text evidence="3 13">Belongs to the PIGG/PIGN/PIGO family. PIGG subfamily.</text>
</comment>
<evidence type="ECO:0000256" key="3">
    <source>
        <dbReference type="ARBA" id="ARBA00005315"/>
    </source>
</evidence>
<dbReference type="Gene3D" id="3.40.720.10">
    <property type="entry name" value="Alkaline Phosphatase, subunit A"/>
    <property type="match status" value="1"/>
</dbReference>
<dbReference type="STRING" id="1095630.A0A2J6SEQ4"/>
<keyword evidence="6 13" id="KW-0808">Transferase</keyword>
<dbReference type="InterPro" id="IPR017850">
    <property type="entry name" value="Alkaline_phosphatase_core_sf"/>
</dbReference>
<dbReference type="GO" id="GO:0051267">
    <property type="term" value="F:CP2 mannose-ethanolamine phosphotransferase activity"/>
    <property type="evidence" value="ECO:0007669"/>
    <property type="project" value="TreeGrafter"/>
</dbReference>
<dbReference type="SUPFAM" id="SSF53649">
    <property type="entry name" value="Alkaline phosphatase-like"/>
    <property type="match status" value="1"/>
</dbReference>
<keyword evidence="8 13" id="KW-0256">Endoplasmic reticulum</keyword>
<keyword evidence="10 13" id="KW-0472">Membrane</keyword>